<dbReference type="RefSeq" id="WP_078109678.1">
    <property type="nucleotide sequence ID" value="NZ_CP065424.1"/>
</dbReference>
<dbReference type="InterPro" id="IPR049874">
    <property type="entry name" value="ROK_cs"/>
</dbReference>
<gene>
    <name evidence="2" type="ORF">BWZ43_05525</name>
</gene>
<dbReference type="AlphaFoldDB" id="A0A8E2IAM1"/>
<dbReference type="Proteomes" id="UP000189761">
    <property type="component" value="Unassembled WGS sequence"/>
</dbReference>
<proteinExistence type="inferred from homology"/>
<name>A0A8E2IAM1_9BACI</name>
<dbReference type="Gene3D" id="3.30.420.40">
    <property type="match status" value="2"/>
</dbReference>
<keyword evidence="2" id="KW-0418">Kinase</keyword>
<evidence type="ECO:0000256" key="1">
    <source>
        <dbReference type="ARBA" id="ARBA00006479"/>
    </source>
</evidence>
<sequence length="303" mass="32798">MGYRACFDIGGTFIKFAVVSEAGELFLQGKTETPTKNVTMYIPQILSEKVAYFREYYPIENIGISSCGIVDHNKGVILFSANIEGYSGFPLAHEISEFTGLSISVENDVRSACLGEMWLGAAQGKENVVLLTLGTGVGGAIIQNGRLVSGAGNLAGELGHMSIIHNGENCPCGGKGCFERYASTSSLIRYYQTIVGQEESIDGKEIMSKIKQGETAAIKAYQEFIDYLSTGLVNIAHLFNPECIIIGGGITEQGESFINEVNSKYKEKVMPLYRESTKIVLAELHNDAALYGAFVHAGNFVKN</sequence>
<dbReference type="InterPro" id="IPR000600">
    <property type="entry name" value="ROK"/>
</dbReference>
<evidence type="ECO:0000313" key="2">
    <source>
        <dbReference type="EMBL" id="OOP69372.1"/>
    </source>
</evidence>
<dbReference type="GO" id="GO:0016301">
    <property type="term" value="F:kinase activity"/>
    <property type="evidence" value="ECO:0007669"/>
    <property type="project" value="UniProtKB-KW"/>
</dbReference>
<organism evidence="2 3">
    <name type="scientific">Heyndrickxia oleronia</name>
    <dbReference type="NCBI Taxonomy" id="38875"/>
    <lineage>
        <taxon>Bacteria</taxon>
        <taxon>Bacillati</taxon>
        <taxon>Bacillota</taxon>
        <taxon>Bacilli</taxon>
        <taxon>Bacillales</taxon>
        <taxon>Bacillaceae</taxon>
        <taxon>Heyndrickxia</taxon>
    </lineage>
</organism>
<reference evidence="2 3" key="1">
    <citation type="submission" date="2017-01" db="EMBL/GenBank/DDBJ databases">
        <title>Draft genome sequence of Bacillus oleronius.</title>
        <authorList>
            <person name="Allam M."/>
        </authorList>
    </citation>
    <scope>NUCLEOTIDE SEQUENCE [LARGE SCALE GENOMIC DNA]</scope>
    <source>
        <strain evidence="2 3">DSM 9356</strain>
    </source>
</reference>
<dbReference type="PANTHER" id="PTHR18964">
    <property type="entry name" value="ROK (REPRESSOR, ORF, KINASE) FAMILY"/>
    <property type="match status" value="1"/>
</dbReference>
<dbReference type="SUPFAM" id="SSF53067">
    <property type="entry name" value="Actin-like ATPase domain"/>
    <property type="match status" value="1"/>
</dbReference>
<dbReference type="EMBL" id="MTLA01000056">
    <property type="protein sequence ID" value="OOP69372.1"/>
    <property type="molecule type" value="Genomic_DNA"/>
</dbReference>
<accession>A0A8E2IAM1</accession>
<protein>
    <submittedName>
        <fullName evidence="2">Glucokinase</fullName>
    </submittedName>
</protein>
<keyword evidence="3" id="KW-1185">Reference proteome</keyword>
<dbReference type="PROSITE" id="PS01125">
    <property type="entry name" value="ROK"/>
    <property type="match status" value="1"/>
</dbReference>
<dbReference type="Pfam" id="PF00480">
    <property type="entry name" value="ROK"/>
    <property type="match status" value="1"/>
</dbReference>
<dbReference type="CDD" id="cd24068">
    <property type="entry name" value="ASKHA_NBD_ROK_FnNanK-like"/>
    <property type="match status" value="1"/>
</dbReference>
<dbReference type="PANTHER" id="PTHR18964:SF149">
    <property type="entry name" value="BIFUNCTIONAL UDP-N-ACETYLGLUCOSAMINE 2-EPIMERASE_N-ACETYLMANNOSAMINE KINASE"/>
    <property type="match status" value="1"/>
</dbReference>
<comment type="caution">
    <text evidence="2">The sequence shown here is derived from an EMBL/GenBank/DDBJ whole genome shotgun (WGS) entry which is preliminary data.</text>
</comment>
<evidence type="ECO:0000313" key="3">
    <source>
        <dbReference type="Proteomes" id="UP000189761"/>
    </source>
</evidence>
<dbReference type="InterPro" id="IPR043129">
    <property type="entry name" value="ATPase_NBD"/>
</dbReference>
<comment type="similarity">
    <text evidence="1">Belongs to the ROK (NagC/XylR) family.</text>
</comment>
<keyword evidence="2" id="KW-0808">Transferase</keyword>